<dbReference type="Proteomes" id="UP000002209">
    <property type="component" value="Chromosome"/>
</dbReference>
<keyword evidence="2" id="KW-0808">Transferase</keyword>
<name>C1A9F7_GEMAT</name>
<dbReference type="GO" id="GO:0016301">
    <property type="term" value="F:kinase activity"/>
    <property type="evidence" value="ECO:0007669"/>
    <property type="project" value="UniProtKB-KW"/>
</dbReference>
<dbReference type="KEGG" id="gau:GAU_2092"/>
<dbReference type="InterPro" id="IPR022488">
    <property type="entry name" value="PPK2-related"/>
</dbReference>
<evidence type="ECO:0000259" key="1">
    <source>
        <dbReference type="Pfam" id="PF03976"/>
    </source>
</evidence>
<dbReference type="Pfam" id="PF03976">
    <property type="entry name" value="PPK2"/>
    <property type="match status" value="1"/>
</dbReference>
<accession>C1A9F7</accession>
<feature type="domain" description="Polyphosphate kinase-2-related" evidence="1">
    <location>
        <begin position="65"/>
        <end position="282"/>
    </location>
</feature>
<sequence>MPLPMMAPIPCLFPTLHPEYERVSRKEGRAAMLLDGLRLEPVDPDARLSLGSKAAEVKDAPAKAVLEAATAQLLERLHELQDLFHADGRYALLVVFQGRDASGKDGVIRTVCGAFNPTGVQVSAFGPPTALELRHDFLWRVHQVVPPRGVIGVFNRSHYEDVLAVRVRGLAPEDVWRARYDQINAFEQMLAQNRVIIRKCFLHVSRDEQRAQLQERLDDPTKNWKFRLDDLEDRARWDAYTEAYRDALTRCTSDVAPWYVVPSDRKSVRNYLVARMLVETLESLPLEYPRIDDEVREAARDFK</sequence>
<dbReference type="Gene3D" id="3.40.50.300">
    <property type="entry name" value="P-loop containing nucleotide triphosphate hydrolases"/>
    <property type="match status" value="1"/>
</dbReference>
<reference evidence="3" key="1">
    <citation type="submission" date="2006-03" db="EMBL/GenBank/DDBJ databases">
        <title>Complete genome sequence of Gemmatimonas aurantiaca T-27 that represents a novel phylum Gemmatimonadetes.</title>
        <authorList>
            <person name="Takasaki K."/>
            <person name="Ichikawa N."/>
            <person name="Miura H."/>
            <person name="Matsushita S."/>
            <person name="Watanabe Y."/>
            <person name="Oguchi A."/>
            <person name="Ankai A."/>
            <person name="Yashiro I."/>
            <person name="Takahashi M."/>
            <person name="Terui Y."/>
            <person name="Fukui S."/>
            <person name="Yokoyama H."/>
            <person name="Tanikawa S."/>
            <person name="Hanada S."/>
            <person name="Kamagata Y."/>
            <person name="Fujita N."/>
        </authorList>
    </citation>
    <scope>NUCLEOTIDE SEQUENCE [LARGE SCALE GENOMIC DNA]</scope>
    <source>
        <strain evidence="3">T-27 / DSM 14586 / JCM 11422 / NBRC 100505</strain>
    </source>
</reference>
<dbReference type="PANTHER" id="PTHR34383:SF3">
    <property type="entry name" value="POLYPHOSPHATE:AMP PHOSPHOTRANSFERASE"/>
    <property type="match status" value="1"/>
</dbReference>
<keyword evidence="3" id="KW-1185">Reference proteome</keyword>
<dbReference type="GO" id="GO:0016776">
    <property type="term" value="F:phosphotransferase activity, phosphate group as acceptor"/>
    <property type="evidence" value="ECO:0007669"/>
    <property type="project" value="InterPro"/>
</dbReference>
<dbReference type="SUPFAM" id="SSF52540">
    <property type="entry name" value="P-loop containing nucleoside triphosphate hydrolases"/>
    <property type="match status" value="1"/>
</dbReference>
<keyword evidence="2" id="KW-0418">Kinase</keyword>
<dbReference type="InterPro" id="IPR027417">
    <property type="entry name" value="P-loop_NTPase"/>
</dbReference>
<evidence type="ECO:0000313" key="2">
    <source>
        <dbReference type="EMBL" id="BAH39134.1"/>
    </source>
</evidence>
<dbReference type="GO" id="GO:0006797">
    <property type="term" value="P:polyphosphate metabolic process"/>
    <property type="evidence" value="ECO:0007669"/>
    <property type="project" value="InterPro"/>
</dbReference>
<gene>
    <name evidence="2" type="ordered locus">GAU_2092</name>
</gene>
<organism evidence="2 3">
    <name type="scientific">Gemmatimonas aurantiaca (strain DSM 14586 / JCM 11422 / NBRC 100505 / T-27)</name>
    <dbReference type="NCBI Taxonomy" id="379066"/>
    <lineage>
        <taxon>Bacteria</taxon>
        <taxon>Pseudomonadati</taxon>
        <taxon>Gemmatimonadota</taxon>
        <taxon>Gemmatimonadia</taxon>
        <taxon>Gemmatimonadales</taxon>
        <taxon>Gemmatimonadaceae</taxon>
        <taxon>Gemmatimonas</taxon>
    </lineage>
</organism>
<proteinExistence type="predicted"/>
<dbReference type="NCBIfam" id="TIGR03709">
    <property type="entry name" value="PPK2_rel_1"/>
    <property type="match status" value="1"/>
</dbReference>
<dbReference type="InterPro" id="IPR022300">
    <property type="entry name" value="PPK2-rel_1"/>
</dbReference>
<dbReference type="PANTHER" id="PTHR34383">
    <property type="entry name" value="POLYPHOSPHATE:AMP PHOSPHOTRANSFERASE-RELATED"/>
    <property type="match status" value="1"/>
</dbReference>
<evidence type="ECO:0000313" key="3">
    <source>
        <dbReference type="Proteomes" id="UP000002209"/>
    </source>
</evidence>
<dbReference type="HOGENOM" id="CLU_048699_1_2_0"/>
<dbReference type="AlphaFoldDB" id="C1A9F7"/>
<protein>
    <submittedName>
        <fullName evidence="2">Putative polyphosphate kinase 2</fullName>
    </submittedName>
</protein>
<dbReference type="STRING" id="379066.GAU_2092"/>
<dbReference type="eggNOG" id="COG2326">
    <property type="taxonomic scope" value="Bacteria"/>
</dbReference>
<dbReference type="EMBL" id="AP009153">
    <property type="protein sequence ID" value="BAH39134.1"/>
    <property type="molecule type" value="Genomic_DNA"/>
</dbReference>